<accession>A0A845QPF7</accession>
<evidence type="ECO:0000256" key="4">
    <source>
        <dbReference type="ARBA" id="ARBA00022989"/>
    </source>
</evidence>
<feature type="transmembrane region" description="Helical" evidence="6">
    <location>
        <begin position="315"/>
        <end position="334"/>
    </location>
</feature>
<name>A0A845QPF7_9FIRM</name>
<evidence type="ECO:0000313" key="7">
    <source>
        <dbReference type="EMBL" id="NBH62597.1"/>
    </source>
</evidence>
<feature type="transmembrane region" description="Helical" evidence="6">
    <location>
        <begin position="114"/>
        <end position="134"/>
    </location>
</feature>
<evidence type="ECO:0000256" key="1">
    <source>
        <dbReference type="ARBA" id="ARBA00004651"/>
    </source>
</evidence>
<evidence type="ECO:0000313" key="8">
    <source>
        <dbReference type="Proteomes" id="UP000446866"/>
    </source>
</evidence>
<proteinExistence type="predicted"/>
<evidence type="ECO:0000256" key="2">
    <source>
        <dbReference type="ARBA" id="ARBA00022475"/>
    </source>
</evidence>
<keyword evidence="2" id="KW-1003">Cell membrane</keyword>
<reference evidence="7 8" key="1">
    <citation type="submission" date="2018-08" db="EMBL/GenBank/DDBJ databases">
        <title>Murine metabolic-syndrome-specific gut microbial biobank.</title>
        <authorList>
            <person name="Liu C."/>
        </authorList>
    </citation>
    <scope>NUCLEOTIDE SEQUENCE [LARGE SCALE GENOMIC DNA]</scope>
    <source>
        <strain evidence="7 8">28</strain>
    </source>
</reference>
<feature type="transmembrane region" description="Helical" evidence="6">
    <location>
        <begin position="140"/>
        <end position="159"/>
    </location>
</feature>
<dbReference type="PANTHER" id="PTHR43652:SF2">
    <property type="entry name" value="BASIC AMINO ACID ANTIPORTER YFCC-RELATED"/>
    <property type="match status" value="1"/>
</dbReference>
<dbReference type="GO" id="GO:0005886">
    <property type="term" value="C:plasma membrane"/>
    <property type="evidence" value="ECO:0007669"/>
    <property type="project" value="UniProtKB-SubCell"/>
</dbReference>
<organism evidence="7 8">
    <name type="scientific">Anaerotruncus colihominis</name>
    <dbReference type="NCBI Taxonomy" id="169435"/>
    <lineage>
        <taxon>Bacteria</taxon>
        <taxon>Bacillati</taxon>
        <taxon>Bacillota</taxon>
        <taxon>Clostridia</taxon>
        <taxon>Eubacteriales</taxon>
        <taxon>Oscillospiraceae</taxon>
        <taxon>Anaerotruncus</taxon>
    </lineage>
</organism>
<dbReference type="InterPro" id="IPR051679">
    <property type="entry name" value="DASS-Related_Transporters"/>
</dbReference>
<feature type="transmembrane region" description="Helical" evidence="6">
    <location>
        <begin position="82"/>
        <end position="102"/>
    </location>
</feature>
<evidence type="ECO:0000256" key="6">
    <source>
        <dbReference type="SAM" id="Phobius"/>
    </source>
</evidence>
<comment type="subcellular location">
    <subcellularLocation>
        <location evidence="1">Cell membrane</location>
        <topology evidence="1">Multi-pass membrane protein</topology>
    </subcellularLocation>
</comment>
<sequence length="467" mass="50503">METLNDKKSRVPHTYVIICGFVILMAILTYVIPAGSYSTVFNEEIRKDVIDPNSFEYVEKSPVSLLSLLTSVTLGMQGVGDVIFFVFIIGGSMEIINATGAIEHGVGTLARNKFMGKFFIPVFAFVFGLMGATFGASDELVVFAPIGVAVAHAFGYDALTGLSAVTLGAACGFNAGFLNPFSTGVAQSIAELPMYSGIELRIVVFVIMFAVTVWYIMRYAKKVKADPKASIVYGCRCETEKEDVDISQIAKMGKRDVAIMLLFVAGIIFMVYGVFNWEWYIDEMSGIFIAVGVIAGIIGGLNLNKIANTFVEGAASLTFGALVTGFAKAIVIVMEEGQIMDTIIHALSQAVIALPTGISVVGMFIVQIIVNFFIPSSTGQAATIMPIMIPLSDIVQVTRQTAVLCFQFGDGFSNSIIPTSTVLMSYLAVTKVPYNKWFKFIWPLMLIWICIGAVILIAANLINYGPF</sequence>
<feature type="transmembrane region" description="Helical" evidence="6">
    <location>
        <begin position="166"/>
        <end position="186"/>
    </location>
</feature>
<feature type="transmembrane region" description="Helical" evidence="6">
    <location>
        <begin position="198"/>
        <end position="217"/>
    </location>
</feature>
<dbReference type="PANTHER" id="PTHR43652">
    <property type="entry name" value="BASIC AMINO ACID ANTIPORTER YFCC-RELATED"/>
    <property type="match status" value="1"/>
</dbReference>
<gene>
    <name evidence="7" type="primary">yfcC</name>
    <name evidence="7" type="ORF">D0435_13155</name>
</gene>
<feature type="transmembrane region" description="Helical" evidence="6">
    <location>
        <begin position="346"/>
        <end position="374"/>
    </location>
</feature>
<keyword evidence="8" id="KW-1185">Reference proteome</keyword>
<keyword evidence="3 6" id="KW-0812">Transmembrane</keyword>
<keyword evidence="4 6" id="KW-1133">Transmembrane helix</keyword>
<feature type="transmembrane region" description="Helical" evidence="6">
    <location>
        <begin position="440"/>
        <end position="462"/>
    </location>
</feature>
<protein>
    <submittedName>
        <fullName evidence="7">Putative basic amino acid antiporter YfcC</fullName>
    </submittedName>
</protein>
<evidence type="ECO:0000256" key="5">
    <source>
        <dbReference type="ARBA" id="ARBA00023136"/>
    </source>
</evidence>
<feature type="transmembrane region" description="Helical" evidence="6">
    <location>
        <begin position="287"/>
        <end position="303"/>
    </location>
</feature>
<dbReference type="InterPro" id="IPR018385">
    <property type="entry name" value="C4_dicarb_anaerob_car-like"/>
</dbReference>
<keyword evidence="5 6" id="KW-0472">Membrane</keyword>
<dbReference type="EMBL" id="QXWK01000029">
    <property type="protein sequence ID" value="NBH62597.1"/>
    <property type="molecule type" value="Genomic_DNA"/>
</dbReference>
<dbReference type="Proteomes" id="UP000446866">
    <property type="component" value="Unassembled WGS sequence"/>
</dbReference>
<feature type="transmembrane region" description="Helical" evidence="6">
    <location>
        <begin position="12"/>
        <end position="32"/>
    </location>
</feature>
<evidence type="ECO:0000256" key="3">
    <source>
        <dbReference type="ARBA" id="ARBA00022692"/>
    </source>
</evidence>
<dbReference type="AlphaFoldDB" id="A0A845QPF7"/>
<feature type="transmembrane region" description="Helical" evidence="6">
    <location>
        <begin position="257"/>
        <end position="275"/>
    </location>
</feature>
<dbReference type="Pfam" id="PF03606">
    <property type="entry name" value="DcuC"/>
    <property type="match status" value="1"/>
</dbReference>
<comment type="caution">
    <text evidence="7">The sequence shown here is derived from an EMBL/GenBank/DDBJ whole genome shotgun (WGS) entry which is preliminary data.</text>
</comment>
<dbReference type="RefSeq" id="WP_160202885.1">
    <property type="nucleotide sequence ID" value="NZ_QXWK01000029.1"/>
</dbReference>